<name>A0A1I0WNN7_9RHOB</name>
<dbReference type="InterPro" id="IPR011723">
    <property type="entry name" value="Znf/thioredoxin_put"/>
</dbReference>
<feature type="region of interest" description="Disordered" evidence="1">
    <location>
        <begin position="40"/>
        <end position="69"/>
    </location>
</feature>
<keyword evidence="2" id="KW-0472">Membrane</keyword>
<dbReference type="AlphaFoldDB" id="A0A1I0WNN7"/>
<evidence type="ECO:0000313" key="4">
    <source>
        <dbReference type="EMBL" id="SFA90395.1"/>
    </source>
</evidence>
<protein>
    <submittedName>
        <fullName evidence="4">MJ0042 family finger-like domain-containing protein</fullName>
    </submittedName>
</protein>
<gene>
    <name evidence="4" type="ORF">SAMN05421688_1623</name>
</gene>
<feature type="domain" description="Zinc finger/thioredoxin putative" evidence="3">
    <location>
        <begin position="1"/>
        <end position="36"/>
    </location>
</feature>
<dbReference type="Pfam" id="PF13717">
    <property type="entry name" value="Zn_ribbon_4"/>
    <property type="match status" value="1"/>
</dbReference>
<reference evidence="4 5" key="1">
    <citation type="submission" date="2016-10" db="EMBL/GenBank/DDBJ databases">
        <authorList>
            <person name="de Groot N.N."/>
        </authorList>
    </citation>
    <scope>NUCLEOTIDE SEQUENCE [LARGE SCALE GENOMIC DNA]</scope>
    <source>
        <strain evidence="4 5">DSM 29316</strain>
    </source>
</reference>
<dbReference type="Proteomes" id="UP000198796">
    <property type="component" value="Unassembled WGS sequence"/>
</dbReference>
<keyword evidence="2" id="KW-1133">Transmembrane helix</keyword>
<dbReference type="STRING" id="871651.SAMN05421688_1623"/>
<dbReference type="NCBIfam" id="TIGR02098">
    <property type="entry name" value="MJ0042_CXXC"/>
    <property type="match status" value="1"/>
</dbReference>
<dbReference type="RefSeq" id="WP_175501221.1">
    <property type="nucleotide sequence ID" value="NZ_FOJU01000002.1"/>
</dbReference>
<evidence type="ECO:0000259" key="3">
    <source>
        <dbReference type="Pfam" id="PF13717"/>
    </source>
</evidence>
<evidence type="ECO:0000256" key="1">
    <source>
        <dbReference type="SAM" id="MobiDB-lite"/>
    </source>
</evidence>
<proteinExistence type="predicted"/>
<dbReference type="EMBL" id="FOJU01000002">
    <property type="protein sequence ID" value="SFA90395.1"/>
    <property type="molecule type" value="Genomic_DNA"/>
</dbReference>
<sequence>MRLTCPNCGAEYEVPEEAIPLSGRDVQCSNCSTQWFQLPAEFEDEEEFDPAPEPQPTATDEMPSPPRDLDPAVAAILREEVVFEERRRAEEAQAAELARAKAEAEAAVASPAPPRAQERSELPDVAEIASSFHEEPAAEQTPKRPSGFRRGFLVTLSLAAIALVIYAFAAEIGTTIPELQGPLESYVQTINEWRNALDTLLVRVLRGAGL</sequence>
<organism evidence="4 5">
    <name type="scientific">Poseidonocella pacifica</name>
    <dbReference type="NCBI Taxonomy" id="871651"/>
    <lineage>
        <taxon>Bacteria</taxon>
        <taxon>Pseudomonadati</taxon>
        <taxon>Pseudomonadota</taxon>
        <taxon>Alphaproteobacteria</taxon>
        <taxon>Rhodobacterales</taxon>
        <taxon>Roseobacteraceae</taxon>
        <taxon>Poseidonocella</taxon>
    </lineage>
</organism>
<keyword evidence="5" id="KW-1185">Reference proteome</keyword>
<feature type="transmembrane region" description="Helical" evidence="2">
    <location>
        <begin position="151"/>
        <end position="169"/>
    </location>
</feature>
<accession>A0A1I0WNN7</accession>
<evidence type="ECO:0000313" key="5">
    <source>
        <dbReference type="Proteomes" id="UP000198796"/>
    </source>
</evidence>
<keyword evidence="2" id="KW-0812">Transmembrane</keyword>
<feature type="compositionally biased region" description="Acidic residues" evidence="1">
    <location>
        <begin position="41"/>
        <end position="50"/>
    </location>
</feature>
<evidence type="ECO:0000256" key="2">
    <source>
        <dbReference type="SAM" id="Phobius"/>
    </source>
</evidence>